<sequence length="73" mass="8433">MGYNAMLLEAISLFARVDRRWRRGVAKTAVDPLERPKILFQTRCEFYNTGSLASFTRVAKTEELLGLQIRDQI</sequence>
<reference evidence="1 2" key="1">
    <citation type="submission" date="2019-05" db="EMBL/GenBank/DDBJ databases">
        <title>Mikania micrantha, genome provides insights into the molecular mechanism of rapid growth.</title>
        <authorList>
            <person name="Liu B."/>
        </authorList>
    </citation>
    <scope>NUCLEOTIDE SEQUENCE [LARGE SCALE GENOMIC DNA]</scope>
    <source>
        <strain evidence="1">NLD-2019</strain>
        <tissue evidence="1">Leaf</tissue>
    </source>
</reference>
<keyword evidence="2" id="KW-1185">Reference proteome</keyword>
<comment type="caution">
    <text evidence="1">The sequence shown here is derived from an EMBL/GenBank/DDBJ whole genome shotgun (WGS) entry which is preliminary data.</text>
</comment>
<gene>
    <name evidence="1" type="ORF">E3N88_26279</name>
</gene>
<accession>A0A5N6N8T8</accession>
<dbReference type="OrthoDB" id="270584at2759"/>
<protein>
    <submittedName>
        <fullName evidence="1">Uncharacterized protein</fullName>
    </submittedName>
</protein>
<organism evidence="1 2">
    <name type="scientific">Mikania micrantha</name>
    <name type="common">bitter vine</name>
    <dbReference type="NCBI Taxonomy" id="192012"/>
    <lineage>
        <taxon>Eukaryota</taxon>
        <taxon>Viridiplantae</taxon>
        <taxon>Streptophyta</taxon>
        <taxon>Embryophyta</taxon>
        <taxon>Tracheophyta</taxon>
        <taxon>Spermatophyta</taxon>
        <taxon>Magnoliopsida</taxon>
        <taxon>eudicotyledons</taxon>
        <taxon>Gunneridae</taxon>
        <taxon>Pentapetalae</taxon>
        <taxon>asterids</taxon>
        <taxon>campanulids</taxon>
        <taxon>Asterales</taxon>
        <taxon>Asteraceae</taxon>
        <taxon>Asteroideae</taxon>
        <taxon>Heliantheae alliance</taxon>
        <taxon>Eupatorieae</taxon>
        <taxon>Mikania</taxon>
    </lineage>
</organism>
<evidence type="ECO:0000313" key="2">
    <source>
        <dbReference type="Proteomes" id="UP000326396"/>
    </source>
</evidence>
<dbReference type="EMBL" id="SZYD01000013">
    <property type="protein sequence ID" value="KAD4386110.1"/>
    <property type="molecule type" value="Genomic_DNA"/>
</dbReference>
<name>A0A5N6N8T8_9ASTR</name>
<proteinExistence type="predicted"/>
<evidence type="ECO:0000313" key="1">
    <source>
        <dbReference type="EMBL" id="KAD4386110.1"/>
    </source>
</evidence>
<dbReference type="Proteomes" id="UP000326396">
    <property type="component" value="Linkage Group LG3"/>
</dbReference>
<dbReference type="AlphaFoldDB" id="A0A5N6N8T8"/>